<reference evidence="3" key="1">
    <citation type="submission" date="2016-01" db="EMBL/GenBank/DDBJ databases">
        <title>Draft genome sequence of Thermodesulfovibrio aggregans strain TGE-P1.</title>
        <authorList>
            <person name="Sekiguchi Y."/>
            <person name="Ohashi A."/>
            <person name="Matsuura N."/>
            <person name="Tourlousse M.D."/>
        </authorList>
    </citation>
    <scope>NUCLEOTIDE SEQUENCE [LARGE SCALE GENOMIC DNA]</scope>
    <source>
        <strain evidence="3">TGE-P1</strain>
    </source>
</reference>
<name>A0A0U9HNB0_9BACT</name>
<dbReference type="STRING" id="86166.TAGGR_1758"/>
<sequence length="138" mass="15447">MRKILKMSLKLSFAIAILLIFGNSASAHPPSQTEFPYLGHFDIYGKITAPDGTIIRFPADARVTAKSSEVIGQVMPRHCLLSTESFSPIDPNTGEYHLIFFIDTTKPECRENFNKPPILLDKIKLINAPGYDLKIKNK</sequence>
<dbReference type="RefSeq" id="WP_059176010.1">
    <property type="nucleotide sequence ID" value="NZ_BCNO01000001.1"/>
</dbReference>
<feature type="chain" id="PRO_5006865015" evidence="1">
    <location>
        <begin position="28"/>
        <end position="138"/>
    </location>
</feature>
<evidence type="ECO:0000256" key="1">
    <source>
        <dbReference type="SAM" id="SignalP"/>
    </source>
</evidence>
<keyword evidence="1" id="KW-0732">Signal</keyword>
<dbReference type="OrthoDB" id="9812319at2"/>
<accession>A0A0U9HNB0</accession>
<organism evidence="2 3">
    <name type="scientific">Thermodesulfovibrio aggregans</name>
    <dbReference type="NCBI Taxonomy" id="86166"/>
    <lineage>
        <taxon>Bacteria</taxon>
        <taxon>Pseudomonadati</taxon>
        <taxon>Nitrospirota</taxon>
        <taxon>Thermodesulfovibrionia</taxon>
        <taxon>Thermodesulfovibrionales</taxon>
        <taxon>Thermodesulfovibrionaceae</taxon>
        <taxon>Thermodesulfovibrio</taxon>
    </lineage>
</organism>
<keyword evidence="3" id="KW-1185">Reference proteome</keyword>
<proteinExistence type="predicted"/>
<comment type="caution">
    <text evidence="2">The sequence shown here is derived from an EMBL/GenBank/DDBJ whole genome shotgun (WGS) entry which is preliminary data.</text>
</comment>
<dbReference type="EMBL" id="BCNO01000001">
    <property type="protein sequence ID" value="GAQ94574.1"/>
    <property type="molecule type" value="Genomic_DNA"/>
</dbReference>
<gene>
    <name evidence="2" type="ORF">TAGGR_1758</name>
</gene>
<dbReference type="AlphaFoldDB" id="A0A0U9HNB0"/>
<evidence type="ECO:0000313" key="2">
    <source>
        <dbReference type="EMBL" id="GAQ94574.1"/>
    </source>
</evidence>
<protein>
    <submittedName>
        <fullName evidence="2">Uncharacterized protein</fullName>
    </submittedName>
</protein>
<feature type="signal peptide" evidence="1">
    <location>
        <begin position="1"/>
        <end position="27"/>
    </location>
</feature>
<dbReference type="Proteomes" id="UP000054976">
    <property type="component" value="Unassembled WGS sequence"/>
</dbReference>
<evidence type="ECO:0000313" key="3">
    <source>
        <dbReference type="Proteomes" id="UP000054976"/>
    </source>
</evidence>